<protein>
    <recommendedName>
        <fullName evidence="3">VWFA domain-containing protein</fullName>
    </recommendedName>
</protein>
<evidence type="ECO:0008006" key="3">
    <source>
        <dbReference type="Google" id="ProtNLM"/>
    </source>
</evidence>
<dbReference type="OrthoDB" id="10009520at2759"/>
<sequence>MYTKCCFPRHSSFLHRSSTLEKYNLLIVADATASMQDFLTSLNTSLPRIISISALASCFSRLGVIAYRDYTDREELIKFSLGLSPTQESANQPDVIAFTKSLEAGGGGDYPEAAKTALAEAYSLMRPDAKTIP</sequence>
<organism evidence="1 2">
    <name type="scientific">Aspergillus mulundensis</name>
    <dbReference type="NCBI Taxonomy" id="1810919"/>
    <lineage>
        <taxon>Eukaryota</taxon>
        <taxon>Fungi</taxon>
        <taxon>Dikarya</taxon>
        <taxon>Ascomycota</taxon>
        <taxon>Pezizomycotina</taxon>
        <taxon>Eurotiomycetes</taxon>
        <taxon>Eurotiomycetidae</taxon>
        <taxon>Eurotiales</taxon>
        <taxon>Aspergillaceae</taxon>
        <taxon>Aspergillus</taxon>
        <taxon>Aspergillus subgen. Nidulantes</taxon>
    </lineage>
</organism>
<dbReference type="PANTHER" id="PTHR47763:SF1">
    <property type="entry name" value="DUF659 DOMAIN-CONTAINING PROTEIN"/>
    <property type="match status" value="1"/>
</dbReference>
<dbReference type="GeneID" id="38114844"/>
<dbReference type="EMBL" id="PVWQ01000004">
    <property type="protein sequence ID" value="RDW84148.1"/>
    <property type="molecule type" value="Genomic_DNA"/>
</dbReference>
<dbReference type="PANTHER" id="PTHR47763">
    <property type="entry name" value="ALPHA-PROTEIN KINASE VWKA"/>
    <property type="match status" value="1"/>
</dbReference>
<dbReference type="GO" id="GO:0004674">
    <property type="term" value="F:protein serine/threonine kinase activity"/>
    <property type="evidence" value="ECO:0007669"/>
    <property type="project" value="TreeGrafter"/>
</dbReference>
<dbReference type="AlphaFoldDB" id="A0A3D8SEG2"/>
<reference evidence="1 2" key="1">
    <citation type="journal article" date="2018" name="IMA Fungus">
        <title>IMA Genome-F 9: Draft genome sequence of Annulohypoxylon stygium, Aspergillus mulundensis, Berkeleyomyces basicola (syn. Thielaviopsis basicola), Ceratocystis smalleyi, two Cercospora beticola strains, Coleophoma cylindrospora, Fusarium fracticaudum, Phialophora cf. hyalina, and Morchella septimelata.</title>
        <authorList>
            <person name="Wingfield B.D."/>
            <person name="Bills G.F."/>
            <person name="Dong Y."/>
            <person name="Huang W."/>
            <person name="Nel W.J."/>
            <person name="Swalarsk-Parry B.S."/>
            <person name="Vaghefi N."/>
            <person name="Wilken P.M."/>
            <person name="An Z."/>
            <person name="de Beer Z.W."/>
            <person name="De Vos L."/>
            <person name="Chen L."/>
            <person name="Duong T.A."/>
            <person name="Gao Y."/>
            <person name="Hammerbacher A."/>
            <person name="Kikkert J.R."/>
            <person name="Li Y."/>
            <person name="Li H."/>
            <person name="Li K."/>
            <person name="Li Q."/>
            <person name="Liu X."/>
            <person name="Ma X."/>
            <person name="Naidoo K."/>
            <person name="Pethybridge S.J."/>
            <person name="Sun J."/>
            <person name="Steenkamp E.T."/>
            <person name="van der Nest M.A."/>
            <person name="van Wyk S."/>
            <person name="Wingfield M.J."/>
            <person name="Xiong C."/>
            <person name="Yue Q."/>
            <person name="Zhang X."/>
        </authorList>
    </citation>
    <scope>NUCLEOTIDE SEQUENCE [LARGE SCALE GENOMIC DNA]</scope>
    <source>
        <strain evidence="1 2">DSM 5745</strain>
    </source>
</reference>
<proteinExistence type="predicted"/>
<gene>
    <name evidence="1" type="ORF">DSM5745_04474</name>
</gene>
<name>A0A3D8SEG2_9EURO</name>
<keyword evidence="2" id="KW-1185">Reference proteome</keyword>
<dbReference type="RefSeq" id="XP_026605486.1">
    <property type="nucleotide sequence ID" value="XM_026746490.1"/>
</dbReference>
<evidence type="ECO:0000313" key="2">
    <source>
        <dbReference type="Proteomes" id="UP000256690"/>
    </source>
</evidence>
<evidence type="ECO:0000313" key="1">
    <source>
        <dbReference type="EMBL" id="RDW84148.1"/>
    </source>
</evidence>
<dbReference type="SUPFAM" id="SSF53300">
    <property type="entry name" value="vWA-like"/>
    <property type="match status" value="1"/>
</dbReference>
<dbReference type="Gene3D" id="3.40.50.410">
    <property type="entry name" value="von Willebrand factor, type A domain"/>
    <property type="match status" value="1"/>
</dbReference>
<dbReference type="STRING" id="1810919.A0A3D8SEG2"/>
<accession>A0A3D8SEG2</accession>
<comment type="caution">
    <text evidence="1">The sequence shown here is derived from an EMBL/GenBank/DDBJ whole genome shotgun (WGS) entry which is preliminary data.</text>
</comment>
<dbReference type="InterPro" id="IPR036465">
    <property type="entry name" value="vWFA_dom_sf"/>
</dbReference>
<dbReference type="InterPro" id="IPR052969">
    <property type="entry name" value="Thr-specific_kinase-like"/>
</dbReference>
<dbReference type="GO" id="GO:0005737">
    <property type="term" value="C:cytoplasm"/>
    <property type="evidence" value="ECO:0007669"/>
    <property type="project" value="TreeGrafter"/>
</dbReference>
<dbReference type="Proteomes" id="UP000256690">
    <property type="component" value="Unassembled WGS sequence"/>
</dbReference>